<dbReference type="EMBL" id="JAKNHQ010000024">
    <property type="protein sequence ID" value="MCG4611848.1"/>
    <property type="molecule type" value="Genomic_DNA"/>
</dbReference>
<dbReference type="InterPro" id="IPR017016">
    <property type="entry name" value="UCP033595"/>
</dbReference>
<dbReference type="Pfam" id="PF20124">
    <property type="entry name" value="DUF6514"/>
    <property type="match status" value="1"/>
</dbReference>
<gene>
    <name evidence="1" type="ORF">L0P57_13005</name>
</gene>
<name>A0ABS9MLY6_9FIRM</name>
<organism evidence="1 2">
    <name type="scientific">Anaeromassilibacillus senegalensis</name>
    <dbReference type="NCBI Taxonomy" id="1673717"/>
    <lineage>
        <taxon>Bacteria</taxon>
        <taxon>Bacillati</taxon>
        <taxon>Bacillota</taxon>
        <taxon>Clostridia</taxon>
        <taxon>Eubacteriales</taxon>
        <taxon>Acutalibacteraceae</taxon>
        <taxon>Anaeromassilibacillus</taxon>
    </lineage>
</organism>
<reference evidence="1 2" key="1">
    <citation type="submission" date="2022-01" db="EMBL/GenBank/DDBJ databases">
        <title>Collection of gut derived symbiotic bacterial strains cultured from healthy donors.</title>
        <authorList>
            <person name="Lin H."/>
            <person name="Kohout C."/>
            <person name="Waligurski E."/>
            <person name="Pamer E.G."/>
        </authorList>
    </citation>
    <scope>NUCLEOTIDE SEQUENCE [LARGE SCALE GENOMIC DNA]</scope>
    <source>
        <strain evidence="1 2">DFI.7.58</strain>
    </source>
</reference>
<dbReference type="RefSeq" id="WP_087234241.1">
    <property type="nucleotide sequence ID" value="NZ_JAKNHQ010000024.1"/>
</dbReference>
<keyword evidence="2" id="KW-1185">Reference proteome</keyword>
<dbReference type="Proteomes" id="UP001298681">
    <property type="component" value="Unassembled WGS sequence"/>
</dbReference>
<protein>
    <submittedName>
        <fullName evidence="1">DUF6514 family protein</fullName>
    </submittedName>
</protein>
<sequence length="68" mass="7864">MQIAICCSMQEDADHGTYRTYGLKMGDVRVDDISTHWRTVARLRRKLIKNQVSPVHLWDVVEDFLAAC</sequence>
<evidence type="ECO:0000313" key="1">
    <source>
        <dbReference type="EMBL" id="MCG4611848.1"/>
    </source>
</evidence>
<accession>A0ABS9MLY6</accession>
<comment type="caution">
    <text evidence="1">The sequence shown here is derived from an EMBL/GenBank/DDBJ whole genome shotgun (WGS) entry which is preliminary data.</text>
</comment>
<evidence type="ECO:0000313" key="2">
    <source>
        <dbReference type="Proteomes" id="UP001298681"/>
    </source>
</evidence>
<proteinExistence type="predicted"/>